<dbReference type="Gene3D" id="1.20.5.1930">
    <property type="match status" value="1"/>
</dbReference>
<dbReference type="InterPro" id="IPR003594">
    <property type="entry name" value="HATPase_dom"/>
</dbReference>
<keyword evidence="5" id="KW-0547">Nucleotide-binding</keyword>
<keyword evidence="4" id="KW-0808">Transferase</keyword>
<name>A0A5C4LQ16_9PSEU</name>
<dbReference type="PANTHER" id="PTHR24421">
    <property type="entry name" value="NITRATE/NITRITE SENSOR PROTEIN NARX-RELATED"/>
    <property type="match status" value="1"/>
</dbReference>
<dbReference type="GO" id="GO:0005524">
    <property type="term" value="F:ATP binding"/>
    <property type="evidence" value="ECO:0007669"/>
    <property type="project" value="UniProtKB-KW"/>
</dbReference>
<evidence type="ECO:0000256" key="4">
    <source>
        <dbReference type="ARBA" id="ARBA00022679"/>
    </source>
</evidence>
<dbReference type="PROSITE" id="PS50109">
    <property type="entry name" value="HIS_KIN"/>
    <property type="match status" value="1"/>
</dbReference>
<keyword evidence="7" id="KW-0067">ATP-binding</keyword>
<evidence type="ECO:0000256" key="6">
    <source>
        <dbReference type="ARBA" id="ARBA00022777"/>
    </source>
</evidence>
<evidence type="ECO:0000256" key="2">
    <source>
        <dbReference type="ARBA" id="ARBA00012438"/>
    </source>
</evidence>
<dbReference type="Gene3D" id="3.30.565.10">
    <property type="entry name" value="Histidine kinase-like ATPase, C-terminal domain"/>
    <property type="match status" value="1"/>
</dbReference>
<feature type="transmembrane region" description="Helical" evidence="9">
    <location>
        <begin position="60"/>
        <end position="86"/>
    </location>
</feature>
<dbReference type="RefSeq" id="WP_139100407.1">
    <property type="nucleotide sequence ID" value="NZ_VDFW01000045.1"/>
</dbReference>
<evidence type="ECO:0000313" key="12">
    <source>
        <dbReference type="Proteomes" id="UP000305546"/>
    </source>
</evidence>
<dbReference type="GO" id="GO:0000155">
    <property type="term" value="F:phosphorelay sensor kinase activity"/>
    <property type="evidence" value="ECO:0007669"/>
    <property type="project" value="InterPro"/>
</dbReference>
<evidence type="ECO:0000259" key="10">
    <source>
        <dbReference type="PROSITE" id="PS50109"/>
    </source>
</evidence>
<dbReference type="InterPro" id="IPR036890">
    <property type="entry name" value="HATPase_C_sf"/>
</dbReference>
<keyword evidence="9" id="KW-1133">Transmembrane helix</keyword>
<keyword evidence="8" id="KW-0902">Two-component regulatory system</keyword>
<dbReference type="Pfam" id="PF23539">
    <property type="entry name" value="DUF7134"/>
    <property type="match status" value="1"/>
</dbReference>
<dbReference type="AlphaFoldDB" id="A0A5C4LQ16"/>
<organism evidence="11 12">
    <name type="scientific">Amycolatopsis alkalitolerans</name>
    <dbReference type="NCBI Taxonomy" id="2547244"/>
    <lineage>
        <taxon>Bacteria</taxon>
        <taxon>Bacillati</taxon>
        <taxon>Actinomycetota</taxon>
        <taxon>Actinomycetes</taxon>
        <taxon>Pseudonocardiales</taxon>
        <taxon>Pseudonocardiaceae</taxon>
        <taxon>Amycolatopsis</taxon>
    </lineage>
</organism>
<evidence type="ECO:0000256" key="5">
    <source>
        <dbReference type="ARBA" id="ARBA00022741"/>
    </source>
</evidence>
<evidence type="ECO:0000256" key="9">
    <source>
        <dbReference type="SAM" id="Phobius"/>
    </source>
</evidence>
<comment type="caution">
    <text evidence="11">The sequence shown here is derived from an EMBL/GenBank/DDBJ whole genome shotgun (WGS) entry which is preliminary data.</text>
</comment>
<dbReference type="SUPFAM" id="SSF55874">
    <property type="entry name" value="ATPase domain of HSP90 chaperone/DNA topoisomerase II/histidine kinase"/>
    <property type="match status" value="1"/>
</dbReference>
<gene>
    <name evidence="11" type="ORF">FG385_31260</name>
</gene>
<evidence type="ECO:0000313" key="11">
    <source>
        <dbReference type="EMBL" id="TNC20199.1"/>
    </source>
</evidence>
<keyword evidence="12" id="KW-1185">Reference proteome</keyword>
<dbReference type="InterPro" id="IPR005467">
    <property type="entry name" value="His_kinase_dom"/>
</dbReference>
<evidence type="ECO:0000256" key="7">
    <source>
        <dbReference type="ARBA" id="ARBA00022840"/>
    </source>
</evidence>
<dbReference type="Pfam" id="PF07730">
    <property type="entry name" value="HisKA_3"/>
    <property type="match status" value="1"/>
</dbReference>
<feature type="domain" description="Histidine kinase" evidence="10">
    <location>
        <begin position="291"/>
        <end position="376"/>
    </location>
</feature>
<dbReference type="CDD" id="cd16917">
    <property type="entry name" value="HATPase_UhpB-NarQ-NarX-like"/>
    <property type="match status" value="1"/>
</dbReference>
<feature type="transmembrane region" description="Helical" evidence="9">
    <location>
        <begin position="98"/>
        <end position="117"/>
    </location>
</feature>
<dbReference type="Proteomes" id="UP000305546">
    <property type="component" value="Unassembled WGS sequence"/>
</dbReference>
<keyword evidence="9" id="KW-0812">Transmembrane</keyword>
<keyword evidence="9" id="KW-0472">Membrane</keyword>
<dbReference type="PANTHER" id="PTHR24421:SF10">
    <property type="entry name" value="NITRATE_NITRITE SENSOR PROTEIN NARQ"/>
    <property type="match status" value="1"/>
</dbReference>
<evidence type="ECO:0000256" key="8">
    <source>
        <dbReference type="ARBA" id="ARBA00023012"/>
    </source>
</evidence>
<dbReference type="InterPro" id="IPR011712">
    <property type="entry name" value="Sig_transdc_His_kin_sub3_dim/P"/>
</dbReference>
<sequence length="378" mass="39275">MTADRGWALARDVALAAAVAALAVTDAALSAHRLAALDYALLLAGTLVIAVRRRAPRTVLVISLVLILAYTARVGPGPIATVPVLIAIYTVTAAGHRILAASVTVPLIVIAVASNLAKTPGDPAGQAIQAAILPVGWFVASFVLGEVSRHRRAFVAEAQERARDAERTREAVALRRADEERLRIARELHDSLTHTISVIKVQAGVAVHLARKRGEEVPEALVAVEDASQEAMRELRATLEVLRGPGEDGGYGLDRLPALIERAATAGPPATMTVEGQRGSVPPAVDRAAYRIVQEALTNVAKHANATAARVTIGYTPGMVAIRVEDDGTAAAGDGIVPGMGLAGMRERVTALGGCLNAAPRPGGGFSVTAELPLEGAR</sequence>
<protein>
    <recommendedName>
        <fullName evidence="2">histidine kinase</fullName>
        <ecNumber evidence="2">2.7.13.3</ecNumber>
    </recommendedName>
</protein>
<keyword evidence="3" id="KW-0597">Phosphoprotein</keyword>
<evidence type="ECO:0000256" key="3">
    <source>
        <dbReference type="ARBA" id="ARBA00022553"/>
    </source>
</evidence>
<dbReference type="OrthoDB" id="227596at2"/>
<feature type="transmembrane region" description="Helical" evidence="9">
    <location>
        <begin position="123"/>
        <end position="144"/>
    </location>
</feature>
<evidence type="ECO:0000256" key="1">
    <source>
        <dbReference type="ARBA" id="ARBA00000085"/>
    </source>
</evidence>
<proteinExistence type="predicted"/>
<dbReference type="Pfam" id="PF02518">
    <property type="entry name" value="HATPase_c"/>
    <property type="match status" value="1"/>
</dbReference>
<dbReference type="EMBL" id="VDFW01000045">
    <property type="protein sequence ID" value="TNC20199.1"/>
    <property type="molecule type" value="Genomic_DNA"/>
</dbReference>
<reference evidence="11 12" key="1">
    <citation type="submission" date="2019-06" db="EMBL/GenBank/DDBJ databases">
        <title>Amycolatopsis alkalitolerans sp. nov., isolated from Gastrodia elata Blume.</title>
        <authorList>
            <person name="Narsing Rao M.P."/>
            <person name="Li W.J."/>
        </authorList>
    </citation>
    <scope>NUCLEOTIDE SEQUENCE [LARGE SCALE GENOMIC DNA]</scope>
    <source>
        <strain evidence="11 12">SYSUP0005</strain>
    </source>
</reference>
<dbReference type="InterPro" id="IPR055558">
    <property type="entry name" value="DUF7134"/>
</dbReference>
<keyword evidence="6 11" id="KW-0418">Kinase</keyword>
<dbReference type="EC" id="2.7.13.3" evidence="2"/>
<dbReference type="GO" id="GO:0046983">
    <property type="term" value="F:protein dimerization activity"/>
    <property type="evidence" value="ECO:0007669"/>
    <property type="project" value="InterPro"/>
</dbReference>
<dbReference type="InterPro" id="IPR050482">
    <property type="entry name" value="Sensor_HK_TwoCompSys"/>
</dbReference>
<comment type="catalytic activity">
    <reaction evidence="1">
        <text>ATP + protein L-histidine = ADP + protein N-phospho-L-histidine.</text>
        <dbReference type="EC" id="2.7.13.3"/>
    </reaction>
</comment>
<dbReference type="GO" id="GO:0016020">
    <property type="term" value="C:membrane"/>
    <property type="evidence" value="ECO:0007669"/>
    <property type="project" value="InterPro"/>
</dbReference>
<accession>A0A5C4LQ16</accession>